<organism evidence="10 11">
    <name type="scientific">Nematostella vectensis</name>
    <name type="common">Starlet sea anemone</name>
    <dbReference type="NCBI Taxonomy" id="45351"/>
    <lineage>
        <taxon>Eukaryota</taxon>
        <taxon>Metazoa</taxon>
        <taxon>Cnidaria</taxon>
        <taxon>Anthozoa</taxon>
        <taxon>Hexacorallia</taxon>
        <taxon>Actiniaria</taxon>
        <taxon>Edwardsiidae</taxon>
        <taxon>Nematostella</taxon>
    </lineage>
</organism>
<dbReference type="PROSITE" id="PS50850">
    <property type="entry name" value="MFS"/>
    <property type="match status" value="1"/>
</dbReference>
<dbReference type="eggNOG" id="KOG2532">
    <property type="taxonomic scope" value="Eukaryota"/>
</dbReference>
<evidence type="ECO:0000313" key="10">
    <source>
        <dbReference type="EMBL" id="EDO48783.1"/>
    </source>
</evidence>
<dbReference type="InterPro" id="IPR020846">
    <property type="entry name" value="MFS_dom"/>
</dbReference>
<comment type="subcellular location">
    <subcellularLocation>
        <location evidence="1">Membrane</location>
        <topology evidence="1">Multi-pass membrane protein</topology>
    </subcellularLocation>
</comment>
<keyword evidence="4" id="KW-0769">Symport</keyword>
<feature type="transmembrane region" description="Helical" evidence="8">
    <location>
        <begin position="120"/>
        <end position="143"/>
    </location>
</feature>
<keyword evidence="6 8" id="KW-0472">Membrane</keyword>
<feature type="transmembrane region" description="Helical" evidence="8">
    <location>
        <begin position="245"/>
        <end position="265"/>
    </location>
</feature>
<evidence type="ECO:0000256" key="1">
    <source>
        <dbReference type="ARBA" id="ARBA00004141"/>
    </source>
</evidence>
<dbReference type="Proteomes" id="UP000001593">
    <property type="component" value="Unassembled WGS sequence"/>
</dbReference>
<dbReference type="InParanoid" id="A7RIB3"/>
<keyword evidence="5 8" id="KW-1133">Transmembrane helix</keyword>
<feature type="region of interest" description="Disordered" evidence="7">
    <location>
        <begin position="274"/>
        <end position="302"/>
    </location>
</feature>
<evidence type="ECO:0000256" key="2">
    <source>
        <dbReference type="ARBA" id="ARBA00022448"/>
    </source>
</evidence>
<name>A7RIB3_NEMVE</name>
<dbReference type="Gene3D" id="1.20.1250.20">
    <property type="entry name" value="MFS general substrate transporter like domains"/>
    <property type="match status" value="1"/>
</dbReference>
<evidence type="ECO:0000256" key="7">
    <source>
        <dbReference type="SAM" id="MobiDB-lite"/>
    </source>
</evidence>
<feature type="transmembrane region" description="Helical" evidence="8">
    <location>
        <begin position="209"/>
        <end position="233"/>
    </location>
</feature>
<feature type="transmembrane region" description="Helical" evidence="8">
    <location>
        <begin position="179"/>
        <end position="197"/>
    </location>
</feature>
<protein>
    <recommendedName>
        <fullName evidence="9">Major facilitator superfamily (MFS) profile domain-containing protein</fullName>
    </recommendedName>
</protein>
<dbReference type="GO" id="GO:0016020">
    <property type="term" value="C:membrane"/>
    <property type="evidence" value="ECO:0007669"/>
    <property type="project" value="UniProtKB-SubCell"/>
</dbReference>
<feature type="transmembrane region" description="Helical" evidence="8">
    <location>
        <begin position="155"/>
        <end position="173"/>
    </location>
</feature>
<evidence type="ECO:0000256" key="6">
    <source>
        <dbReference type="ARBA" id="ARBA00023136"/>
    </source>
</evidence>
<dbReference type="InterPro" id="IPR050382">
    <property type="entry name" value="MFS_Na/Anion_cotransporter"/>
</dbReference>
<evidence type="ECO:0000256" key="3">
    <source>
        <dbReference type="ARBA" id="ARBA00022692"/>
    </source>
</evidence>
<dbReference type="Pfam" id="PF07690">
    <property type="entry name" value="MFS_1"/>
    <property type="match status" value="1"/>
</dbReference>
<dbReference type="OMA" id="XGANARS"/>
<feature type="transmembrane region" description="Helical" evidence="8">
    <location>
        <begin position="80"/>
        <end position="100"/>
    </location>
</feature>
<evidence type="ECO:0000259" key="9">
    <source>
        <dbReference type="PROSITE" id="PS50850"/>
    </source>
</evidence>
<feature type="transmembrane region" description="Helical" evidence="8">
    <location>
        <begin position="18"/>
        <end position="39"/>
    </location>
</feature>
<dbReference type="GO" id="GO:0015293">
    <property type="term" value="F:symporter activity"/>
    <property type="evidence" value="ECO:0007669"/>
    <property type="project" value="UniProtKB-KW"/>
</dbReference>
<dbReference type="InterPro" id="IPR036259">
    <property type="entry name" value="MFS_trans_sf"/>
</dbReference>
<dbReference type="SUPFAM" id="SSF103473">
    <property type="entry name" value="MFS general substrate transporter"/>
    <property type="match status" value="1"/>
</dbReference>
<dbReference type="AlphaFoldDB" id="A7RIB3"/>
<dbReference type="KEGG" id="nve:5520929"/>
<dbReference type="PANTHER" id="PTHR11662:SF399">
    <property type="entry name" value="FI19708P1-RELATED"/>
    <property type="match status" value="1"/>
</dbReference>
<dbReference type="HOGENOM" id="CLU_001265_5_0_1"/>
<dbReference type="STRING" id="45351.A7RIB3"/>
<evidence type="ECO:0000256" key="4">
    <source>
        <dbReference type="ARBA" id="ARBA00022847"/>
    </source>
</evidence>
<keyword evidence="11" id="KW-1185">Reference proteome</keyword>
<dbReference type="FunFam" id="1.20.1250.20:FF:000003">
    <property type="entry name" value="Solute carrier family 17 member 3"/>
    <property type="match status" value="1"/>
</dbReference>
<proteinExistence type="predicted"/>
<evidence type="ECO:0000256" key="8">
    <source>
        <dbReference type="SAM" id="Phobius"/>
    </source>
</evidence>
<keyword evidence="3 8" id="KW-0812">Transmembrane</keyword>
<feature type="domain" description="Major facilitator superfamily (MFS) profile" evidence="9">
    <location>
        <begin position="81"/>
        <end position="302"/>
    </location>
</feature>
<sequence>MPITGLLTKYGFDGGWGSVFYCFGVFGLFWYIAWLLLVYETPAEHPGLSTEEREILSHHDKDLETIGSVSVPWINILTSLPVWAIVAANFALDWAFYILLISIPKYLVEVQQTEIHTMGFLAAAPFLVKGVFTPVSGLTADLMRKKMQTKTVRRVFYAVGTLLTGVLIVAAGYAHVVAVVVFVALAGASTSISYAGYTVNMLDIAPRCAGVIMGICNTVGTTAGFISPMLVGFLTQHKSAAEWRIVFWVGGIIMFVGTGLFCLLLEADRQDWDKKMDGSTNDENQGQDKPAKEEVLTPPSRK</sequence>
<evidence type="ECO:0000256" key="5">
    <source>
        <dbReference type="ARBA" id="ARBA00022989"/>
    </source>
</evidence>
<keyword evidence="2" id="KW-0813">Transport</keyword>
<reference evidence="10 11" key="1">
    <citation type="journal article" date="2007" name="Science">
        <title>Sea anemone genome reveals ancestral eumetazoan gene repertoire and genomic organization.</title>
        <authorList>
            <person name="Putnam N.H."/>
            <person name="Srivastava M."/>
            <person name="Hellsten U."/>
            <person name="Dirks B."/>
            <person name="Chapman J."/>
            <person name="Salamov A."/>
            <person name="Terry A."/>
            <person name="Shapiro H."/>
            <person name="Lindquist E."/>
            <person name="Kapitonov V.V."/>
            <person name="Jurka J."/>
            <person name="Genikhovich G."/>
            <person name="Grigoriev I.V."/>
            <person name="Lucas S.M."/>
            <person name="Steele R.E."/>
            <person name="Finnerty J.R."/>
            <person name="Technau U."/>
            <person name="Martindale M.Q."/>
            <person name="Rokhsar D.S."/>
        </authorList>
    </citation>
    <scope>NUCLEOTIDE SEQUENCE [LARGE SCALE GENOMIC DNA]</scope>
    <source>
        <strain evidence="11">CH2 X CH6</strain>
    </source>
</reference>
<dbReference type="InterPro" id="IPR011701">
    <property type="entry name" value="MFS"/>
</dbReference>
<gene>
    <name evidence="10" type="ORF">NEMVEDRAFT_v1g178276</name>
</gene>
<dbReference type="PANTHER" id="PTHR11662">
    <property type="entry name" value="SOLUTE CARRIER FAMILY 17"/>
    <property type="match status" value="1"/>
</dbReference>
<dbReference type="PhylomeDB" id="A7RIB3"/>
<dbReference type="EMBL" id="DS469512">
    <property type="protein sequence ID" value="EDO48783.1"/>
    <property type="molecule type" value="Genomic_DNA"/>
</dbReference>
<evidence type="ECO:0000313" key="11">
    <source>
        <dbReference type="Proteomes" id="UP000001593"/>
    </source>
</evidence>
<accession>A7RIB3</accession>